<feature type="transmembrane region" description="Helical" evidence="8">
    <location>
        <begin position="71"/>
        <end position="101"/>
    </location>
</feature>
<evidence type="ECO:0000256" key="1">
    <source>
        <dbReference type="ARBA" id="ARBA00004141"/>
    </source>
</evidence>
<dbReference type="InterPro" id="IPR020846">
    <property type="entry name" value="MFS_dom"/>
</dbReference>
<dbReference type="Proteomes" id="UP001147695">
    <property type="component" value="Unassembled WGS sequence"/>
</dbReference>
<feature type="transmembrane region" description="Helical" evidence="8">
    <location>
        <begin position="164"/>
        <end position="187"/>
    </location>
</feature>
<dbReference type="AlphaFoldDB" id="A0A9W9R020"/>
<dbReference type="EMBL" id="JAPZBQ010000001">
    <property type="protein sequence ID" value="KAJ5351226.1"/>
    <property type="molecule type" value="Genomic_DNA"/>
</dbReference>
<evidence type="ECO:0000313" key="10">
    <source>
        <dbReference type="EMBL" id="KAJ5351226.1"/>
    </source>
</evidence>
<keyword evidence="3" id="KW-0592">Phosphate transport</keyword>
<evidence type="ECO:0000313" key="11">
    <source>
        <dbReference type="Proteomes" id="UP001147695"/>
    </source>
</evidence>
<feature type="transmembrane region" description="Helical" evidence="8">
    <location>
        <begin position="208"/>
        <end position="230"/>
    </location>
</feature>
<evidence type="ECO:0000256" key="2">
    <source>
        <dbReference type="ARBA" id="ARBA00022448"/>
    </source>
</evidence>
<feature type="transmembrane region" description="Helical" evidence="8">
    <location>
        <begin position="487"/>
        <end position="509"/>
    </location>
</feature>
<reference evidence="10" key="2">
    <citation type="journal article" date="2023" name="IMA Fungus">
        <title>Comparative genomic study of the Penicillium genus elucidates a diverse pangenome and 15 lateral gene transfer events.</title>
        <authorList>
            <person name="Petersen C."/>
            <person name="Sorensen T."/>
            <person name="Nielsen M.R."/>
            <person name="Sondergaard T.E."/>
            <person name="Sorensen J.L."/>
            <person name="Fitzpatrick D.A."/>
            <person name="Frisvad J.C."/>
            <person name="Nielsen K.L."/>
        </authorList>
    </citation>
    <scope>NUCLEOTIDE SEQUENCE</scope>
    <source>
        <strain evidence="10">IBT 35673</strain>
    </source>
</reference>
<dbReference type="Gene3D" id="1.20.1250.20">
    <property type="entry name" value="MFS general substrate transporter like domains"/>
    <property type="match status" value="2"/>
</dbReference>
<evidence type="ECO:0000256" key="5">
    <source>
        <dbReference type="ARBA" id="ARBA00022989"/>
    </source>
</evidence>
<keyword evidence="5 8" id="KW-1133">Transmembrane helix</keyword>
<keyword evidence="2" id="KW-0813">Transport</keyword>
<feature type="region of interest" description="Disordered" evidence="7">
    <location>
        <begin position="304"/>
        <end position="325"/>
    </location>
</feature>
<keyword evidence="6 8" id="KW-0472">Membrane</keyword>
<dbReference type="GO" id="GO:0005315">
    <property type="term" value="F:phosphate transmembrane transporter activity"/>
    <property type="evidence" value="ECO:0007669"/>
    <property type="project" value="InterPro"/>
</dbReference>
<dbReference type="InterPro" id="IPR005829">
    <property type="entry name" value="Sugar_transporter_CS"/>
</dbReference>
<feature type="transmembrane region" description="Helical" evidence="8">
    <location>
        <begin position="453"/>
        <end position="475"/>
    </location>
</feature>
<evidence type="ECO:0000256" key="3">
    <source>
        <dbReference type="ARBA" id="ARBA00022592"/>
    </source>
</evidence>
<dbReference type="GO" id="GO:0006817">
    <property type="term" value="P:phosphate ion transport"/>
    <property type="evidence" value="ECO:0007669"/>
    <property type="project" value="UniProtKB-KW"/>
</dbReference>
<feature type="domain" description="Major facilitator superfamily (MFS) profile" evidence="9">
    <location>
        <begin position="71"/>
        <end position="548"/>
    </location>
</feature>
<proteinExistence type="predicted"/>
<dbReference type="SUPFAM" id="SSF103473">
    <property type="entry name" value="MFS general substrate transporter"/>
    <property type="match status" value="1"/>
</dbReference>
<name>A0A9W9R020_PENBR</name>
<comment type="caution">
    <text evidence="10">The sequence shown here is derived from an EMBL/GenBank/DDBJ whole genome shotgun (WGS) entry which is preliminary data.</text>
</comment>
<feature type="transmembrane region" description="Helical" evidence="8">
    <location>
        <begin position="387"/>
        <end position="410"/>
    </location>
</feature>
<feature type="compositionally biased region" description="Polar residues" evidence="7">
    <location>
        <begin position="308"/>
        <end position="319"/>
    </location>
</feature>
<comment type="subcellular location">
    <subcellularLocation>
        <location evidence="1">Membrane</location>
        <topology evidence="1">Multi-pass membrane protein</topology>
    </subcellularLocation>
</comment>
<dbReference type="InterPro" id="IPR004738">
    <property type="entry name" value="Phos_permease"/>
</dbReference>
<dbReference type="CDD" id="cd17364">
    <property type="entry name" value="MFS_PhT"/>
    <property type="match status" value="1"/>
</dbReference>
<accession>A0A9W9R020</accession>
<feature type="transmembrane region" description="Helical" evidence="8">
    <location>
        <begin position="141"/>
        <end position="158"/>
    </location>
</feature>
<dbReference type="InterPro" id="IPR005828">
    <property type="entry name" value="MFS_sugar_transport-like"/>
</dbReference>
<organism evidence="10 11">
    <name type="scientific">Penicillium brevicompactum</name>
    <dbReference type="NCBI Taxonomy" id="5074"/>
    <lineage>
        <taxon>Eukaryota</taxon>
        <taxon>Fungi</taxon>
        <taxon>Dikarya</taxon>
        <taxon>Ascomycota</taxon>
        <taxon>Pezizomycotina</taxon>
        <taxon>Eurotiomycetes</taxon>
        <taxon>Eurotiomycetidae</taxon>
        <taxon>Eurotiales</taxon>
        <taxon>Aspergillaceae</taxon>
        <taxon>Penicillium</taxon>
    </lineage>
</organism>
<dbReference type="Pfam" id="PF00083">
    <property type="entry name" value="Sugar_tr"/>
    <property type="match status" value="1"/>
</dbReference>
<feature type="transmembrane region" description="Helical" evidence="8">
    <location>
        <begin position="254"/>
        <end position="272"/>
    </location>
</feature>
<dbReference type="InterPro" id="IPR036259">
    <property type="entry name" value="MFS_trans_sf"/>
</dbReference>
<evidence type="ECO:0000256" key="8">
    <source>
        <dbReference type="SAM" id="Phobius"/>
    </source>
</evidence>
<dbReference type="PROSITE" id="PS00217">
    <property type="entry name" value="SUGAR_TRANSPORT_2"/>
    <property type="match status" value="1"/>
</dbReference>
<evidence type="ECO:0000259" key="9">
    <source>
        <dbReference type="PROSITE" id="PS50850"/>
    </source>
</evidence>
<reference evidence="10" key="1">
    <citation type="submission" date="2022-12" db="EMBL/GenBank/DDBJ databases">
        <authorList>
            <person name="Petersen C."/>
        </authorList>
    </citation>
    <scope>NUCLEOTIDE SEQUENCE</scope>
    <source>
        <strain evidence="10">IBT 35673</strain>
    </source>
</reference>
<feature type="transmembrane region" description="Helical" evidence="8">
    <location>
        <begin position="422"/>
        <end position="441"/>
    </location>
</feature>
<protein>
    <recommendedName>
        <fullName evidence="9">Major facilitator superfamily (MFS) profile domain-containing protein</fullName>
    </recommendedName>
</protein>
<evidence type="ECO:0000256" key="6">
    <source>
        <dbReference type="ARBA" id="ARBA00023136"/>
    </source>
</evidence>
<dbReference type="GO" id="GO:0016020">
    <property type="term" value="C:membrane"/>
    <property type="evidence" value="ECO:0007669"/>
    <property type="project" value="UniProtKB-SubCell"/>
</dbReference>
<dbReference type="PANTHER" id="PTHR24064">
    <property type="entry name" value="SOLUTE CARRIER FAMILY 22 MEMBER"/>
    <property type="match status" value="1"/>
</dbReference>
<dbReference type="NCBIfam" id="TIGR00887">
    <property type="entry name" value="2A0109"/>
    <property type="match status" value="1"/>
</dbReference>
<evidence type="ECO:0000256" key="4">
    <source>
        <dbReference type="ARBA" id="ARBA00022692"/>
    </source>
</evidence>
<keyword evidence="4 8" id="KW-0812">Transmembrane</keyword>
<dbReference type="PROSITE" id="PS50850">
    <property type="entry name" value="MFS"/>
    <property type="match status" value="1"/>
</dbReference>
<gene>
    <name evidence="10" type="ORF">N7452_000200</name>
</gene>
<feature type="transmembrane region" description="Helical" evidence="8">
    <location>
        <begin position="347"/>
        <end position="367"/>
    </location>
</feature>
<evidence type="ECO:0000256" key="7">
    <source>
        <dbReference type="SAM" id="MobiDB-lite"/>
    </source>
</evidence>
<feature type="transmembrane region" description="Helical" evidence="8">
    <location>
        <begin position="521"/>
        <end position="543"/>
    </location>
</feature>
<sequence>MVSSDPPSGRNSLRNAFAPAEDAVSLPEWNERTSSVQVSPFVNTDEDAFERRRHALNSIDNAHFGWRHIRAIIVAGVGFFTDAYDIFAINLAISMIGIVYFSGKIPTSVDTAIKVSTSGGTVVGQLFFGWLADRIGRKRMYGFELIIMILATLAQALSSGSPSISTTGLLVFWRVVMGIGIGGDYPLSSVITSEFATTKWRGAMMGAVFAMQGLGQFAAAMVALIVTAGFKETLLNASDAGHCTGECALAVDKMWRVVIGIGCVPAVFALYFRLTIPETPRFTFDVTRDHIKAESDVGAYLKGRSGFPTATTPGNTVMSSEKDDPRLPKASWSDFRRHYSQWKHGKVLLGTAASWFFLDVAFYGLGLNNSIILKAIGWTGGSNLYEVFYRNAVGNLILICAGAIPGYWVTVATVDTLGRKPIQLVGFAILTILFVAIGFGFHQLKHTHNGLLGLYVVAQFFFNFGPNATTFIVPGECFPTRYRSTSHGISAAAGKIGAIIAQCVFGPLAHRGATKTDDSPWLNHVMEIFSLFMLCGFLSTWLIPETKRKSLEVLSGENGPTVVVQTPRTAVPVKDEVDATTVATATAPASAEAHV</sequence>